<evidence type="ECO:0000313" key="2">
    <source>
        <dbReference type="Proteomes" id="UP000492821"/>
    </source>
</evidence>
<organism evidence="2 3">
    <name type="scientific">Panagrellus redivivus</name>
    <name type="common">Microworm</name>
    <dbReference type="NCBI Taxonomy" id="6233"/>
    <lineage>
        <taxon>Eukaryota</taxon>
        <taxon>Metazoa</taxon>
        <taxon>Ecdysozoa</taxon>
        <taxon>Nematoda</taxon>
        <taxon>Chromadorea</taxon>
        <taxon>Rhabditida</taxon>
        <taxon>Tylenchina</taxon>
        <taxon>Panagrolaimomorpha</taxon>
        <taxon>Panagrolaimoidea</taxon>
        <taxon>Panagrolaimidae</taxon>
        <taxon>Panagrellus</taxon>
    </lineage>
</organism>
<accession>A0A7E4VFQ2</accession>
<reference evidence="2" key="1">
    <citation type="journal article" date="2013" name="Genetics">
        <title>The draft genome and transcriptome of Panagrellus redivivus are shaped by the harsh demands of a free-living lifestyle.</title>
        <authorList>
            <person name="Srinivasan J."/>
            <person name="Dillman A.R."/>
            <person name="Macchietto M.G."/>
            <person name="Heikkinen L."/>
            <person name="Lakso M."/>
            <person name="Fracchia K.M."/>
            <person name="Antoshechkin I."/>
            <person name="Mortazavi A."/>
            <person name="Wong G."/>
            <person name="Sternberg P.W."/>
        </authorList>
    </citation>
    <scope>NUCLEOTIDE SEQUENCE [LARGE SCALE GENOMIC DNA]</scope>
    <source>
        <strain evidence="2">MT8872</strain>
    </source>
</reference>
<reference evidence="3" key="2">
    <citation type="submission" date="2020-10" db="UniProtKB">
        <authorList>
            <consortium name="WormBaseParasite"/>
        </authorList>
    </citation>
    <scope>IDENTIFICATION</scope>
</reference>
<protein>
    <submittedName>
        <fullName evidence="3">Vesicle-fusing ATPase</fullName>
    </submittedName>
</protein>
<keyword evidence="2" id="KW-1185">Reference proteome</keyword>
<feature type="compositionally biased region" description="Polar residues" evidence="1">
    <location>
        <begin position="104"/>
        <end position="116"/>
    </location>
</feature>
<feature type="region of interest" description="Disordered" evidence="1">
    <location>
        <begin position="80"/>
        <end position="126"/>
    </location>
</feature>
<feature type="compositionally biased region" description="Basic and acidic residues" evidence="1">
    <location>
        <begin position="90"/>
        <end position="103"/>
    </location>
</feature>
<evidence type="ECO:0000256" key="1">
    <source>
        <dbReference type="SAM" id="MobiDB-lite"/>
    </source>
</evidence>
<dbReference type="WBParaSite" id="Pan_g20319.t1">
    <property type="protein sequence ID" value="Pan_g20319.t1"/>
    <property type="gene ID" value="Pan_g20319"/>
</dbReference>
<sequence>MIVVDDHSRPFCNDVVNKVIKDACMSEQIGLSRFVDNVVPLSASTDPEKGCKDRKAEDSRVESHIKLLVFNRAQKFDQTIRPDGPGLLEQEIHYKSQPQRDTEQQQGQVLSDSTSEGGPFRLLRNSAPLQQPSDICEPCRLSIVSPPTQGLVFLHPSAVKEPSDR</sequence>
<dbReference type="AlphaFoldDB" id="A0A7E4VFQ2"/>
<proteinExistence type="predicted"/>
<evidence type="ECO:0000313" key="3">
    <source>
        <dbReference type="WBParaSite" id="Pan_g20319.t1"/>
    </source>
</evidence>
<dbReference type="Proteomes" id="UP000492821">
    <property type="component" value="Unassembled WGS sequence"/>
</dbReference>
<name>A0A7E4VFQ2_PANRE</name>